<dbReference type="OrthoDB" id="9784220at2"/>
<dbReference type="PANTHER" id="PTHR47561:SF1">
    <property type="entry name" value="POLYSACCHARIDE DEACETYLASE FAMILY PROTEIN (AFU_ORTHOLOGUE AFUA_6G05030)"/>
    <property type="match status" value="1"/>
</dbReference>
<dbReference type="STRING" id="1449351.RISW2_19795"/>
<dbReference type="PROSITE" id="PS51677">
    <property type="entry name" value="NODB"/>
    <property type="match status" value="1"/>
</dbReference>
<dbReference type="InterPro" id="IPR037950">
    <property type="entry name" value="PgdA-like"/>
</dbReference>
<name>X7FCR8_9RHOB</name>
<evidence type="ECO:0000256" key="4">
    <source>
        <dbReference type="ARBA" id="ARBA00032976"/>
    </source>
</evidence>
<reference evidence="6 7" key="1">
    <citation type="submission" date="2014-01" db="EMBL/GenBank/DDBJ databases">
        <title>Roseivivax isoporae LMG 25204 Genome Sequencing.</title>
        <authorList>
            <person name="Lai Q."/>
            <person name="Li G."/>
            <person name="Shao Z."/>
        </authorList>
    </citation>
    <scope>NUCLEOTIDE SEQUENCE [LARGE SCALE GENOMIC DNA]</scope>
    <source>
        <strain evidence="6 7">LMG 25204</strain>
    </source>
</reference>
<comment type="caution">
    <text evidence="6">The sequence shown here is derived from an EMBL/GenBank/DDBJ whole genome shotgun (WGS) entry which is preliminary data.</text>
</comment>
<organism evidence="6 7">
    <name type="scientific">Roseivivax isoporae LMG 25204</name>
    <dbReference type="NCBI Taxonomy" id="1449351"/>
    <lineage>
        <taxon>Bacteria</taxon>
        <taxon>Pseudomonadati</taxon>
        <taxon>Pseudomonadota</taxon>
        <taxon>Alphaproteobacteria</taxon>
        <taxon>Rhodobacterales</taxon>
        <taxon>Roseobacteraceae</taxon>
        <taxon>Roseivivax</taxon>
    </lineage>
</organism>
<comment type="similarity">
    <text evidence="2">Belongs to the polysaccharide deacetylase family.</text>
</comment>
<dbReference type="GO" id="GO:0005975">
    <property type="term" value="P:carbohydrate metabolic process"/>
    <property type="evidence" value="ECO:0007669"/>
    <property type="project" value="InterPro"/>
</dbReference>
<evidence type="ECO:0000256" key="1">
    <source>
        <dbReference type="ARBA" id="ARBA00003236"/>
    </source>
</evidence>
<evidence type="ECO:0000256" key="3">
    <source>
        <dbReference type="ARBA" id="ARBA00020071"/>
    </source>
</evidence>
<keyword evidence="7" id="KW-1185">Reference proteome</keyword>
<dbReference type="InterPro" id="IPR002509">
    <property type="entry name" value="NODB_dom"/>
</dbReference>
<dbReference type="RefSeq" id="WP_043767583.1">
    <property type="nucleotide sequence ID" value="NZ_JAME01000006.1"/>
</dbReference>
<dbReference type="EMBL" id="JAME01000006">
    <property type="protein sequence ID" value="ETX29896.1"/>
    <property type="molecule type" value="Genomic_DNA"/>
</dbReference>
<accession>X7FCR8</accession>
<protein>
    <recommendedName>
        <fullName evidence="3">Chitooligosaccharide deacetylase</fullName>
    </recommendedName>
    <alternativeName>
        <fullName evidence="4">Nodulation protein B</fullName>
    </alternativeName>
</protein>
<dbReference type="Gene3D" id="3.20.20.370">
    <property type="entry name" value="Glycoside hydrolase/deacetylase"/>
    <property type="match status" value="1"/>
</dbReference>
<sequence length="286" mass="32283">MTDYAWPGGRRSAACFSVDVDAESPYLWQHRKGLPRTIATVEARRFGVRTGLWRLLDMLDRVKVRGSFFVPGVVADLHPEVLPALVERGHEVGLHGWLHELVAETDIDTFRRALDRSLALFEAQTGRPPRGFRSPAWEMTAEMIAALKDRDIAWDSSLSGFDHPYEIDGITEVPIQWLTDDAIYFKFMGGGADKWPPVPARQIGEAWRDEWDAGRHYGALFMQTVHPWISGRASRVAMLERLWEEIAEAGDVWIATAGQIADWHAETGHVGHRPVSADLRPLEARL</sequence>
<dbReference type="InterPro" id="IPR011330">
    <property type="entry name" value="Glyco_hydro/deAcase_b/a-brl"/>
</dbReference>
<evidence type="ECO:0000256" key="2">
    <source>
        <dbReference type="ARBA" id="ARBA00010973"/>
    </source>
</evidence>
<dbReference type="AlphaFoldDB" id="X7FCR8"/>
<gene>
    <name evidence="6" type="ORF">RISW2_19795</name>
</gene>
<proteinExistence type="inferred from homology"/>
<feature type="domain" description="NodB homology" evidence="5">
    <location>
        <begin position="36"/>
        <end position="255"/>
    </location>
</feature>
<evidence type="ECO:0000313" key="6">
    <source>
        <dbReference type="EMBL" id="ETX29896.1"/>
    </source>
</evidence>
<dbReference type="eggNOG" id="COG0726">
    <property type="taxonomic scope" value="Bacteria"/>
</dbReference>
<dbReference type="Proteomes" id="UP000023430">
    <property type="component" value="Unassembled WGS sequence"/>
</dbReference>
<evidence type="ECO:0000313" key="7">
    <source>
        <dbReference type="Proteomes" id="UP000023430"/>
    </source>
</evidence>
<comment type="function">
    <text evidence="1">Is involved in generating a small heat-stable compound (Nod), an acylated oligomer of N-acetylglucosamine, that stimulates mitosis in various plant protoplasts.</text>
</comment>
<dbReference type="CDD" id="cd10938">
    <property type="entry name" value="CE4_HpPgdA_like"/>
    <property type="match status" value="1"/>
</dbReference>
<evidence type="ECO:0000259" key="5">
    <source>
        <dbReference type="PROSITE" id="PS51677"/>
    </source>
</evidence>
<dbReference type="Pfam" id="PF01522">
    <property type="entry name" value="Polysacc_deac_1"/>
    <property type="match status" value="1"/>
</dbReference>
<dbReference type="PANTHER" id="PTHR47561">
    <property type="entry name" value="POLYSACCHARIDE DEACETYLASE FAMILY PROTEIN (AFU_ORTHOLOGUE AFUA_6G05030)"/>
    <property type="match status" value="1"/>
</dbReference>
<dbReference type="GO" id="GO:0016810">
    <property type="term" value="F:hydrolase activity, acting on carbon-nitrogen (but not peptide) bonds"/>
    <property type="evidence" value="ECO:0007669"/>
    <property type="project" value="InterPro"/>
</dbReference>
<dbReference type="SUPFAM" id="SSF88713">
    <property type="entry name" value="Glycoside hydrolase/deacetylase"/>
    <property type="match status" value="1"/>
</dbReference>